<feature type="transmembrane region" description="Helical" evidence="7">
    <location>
        <begin position="202"/>
        <end position="225"/>
    </location>
</feature>
<dbReference type="InterPro" id="IPR050833">
    <property type="entry name" value="Poly_Biosynth_Transport"/>
</dbReference>
<gene>
    <name evidence="8" type="ORF">DSCA_11510</name>
</gene>
<feature type="transmembrane region" description="Helical" evidence="7">
    <location>
        <begin position="36"/>
        <end position="60"/>
    </location>
</feature>
<accession>A0A5K7YKA9</accession>
<feature type="transmembrane region" description="Helical" evidence="7">
    <location>
        <begin position="315"/>
        <end position="339"/>
    </location>
</feature>
<keyword evidence="5 7" id="KW-1133">Transmembrane helix</keyword>
<comment type="similarity">
    <text evidence="2">Belongs to the polysaccharide synthase family.</text>
</comment>
<dbReference type="AlphaFoldDB" id="A0A5K7YKA9"/>
<reference evidence="8 9" key="1">
    <citation type="submission" date="2019-11" db="EMBL/GenBank/DDBJ databases">
        <title>Comparative genomics of hydrocarbon-degrading Desulfosarcina strains.</title>
        <authorList>
            <person name="Watanabe M."/>
            <person name="Kojima H."/>
            <person name="Fukui M."/>
        </authorList>
    </citation>
    <scope>NUCLEOTIDE SEQUENCE [LARGE SCALE GENOMIC DNA]</scope>
    <source>
        <strain evidence="8 9">PL12</strain>
    </source>
</reference>
<feature type="transmembrane region" description="Helical" evidence="7">
    <location>
        <begin position="124"/>
        <end position="145"/>
    </location>
</feature>
<comment type="subcellular location">
    <subcellularLocation>
        <location evidence="1">Cell membrane</location>
        <topology evidence="1">Multi-pass membrane protein</topology>
    </subcellularLocation>
</comment>
<evidence type="ECO:0000256" key="2">
    <source>
        <dbReference type="ARBA" id="ARBA00007430"/>
    </source>
</evidence>
<dbReference type="EMBL" id="AP021874">
    <property type="protein sequence ID" value="BBO67221.1"/>
    <property type="molecule type" value="Genomic_DNA"/>
</dbReference>
<feature type="transmembrane region" description="Helical" evidence="7">
    <location>
        <begin position="245"/>
        <end position="270"/>
    </location>
</feature>
<keyword evidence="4 7" id="KW-0812">Transmembrane</keyword>
<dbReference type="Proteomes" id="UP000427906">
    <property type="component" value="Chromosome"/>
</dbReference>
<dbReference type="PANTHER" id="PTHR30250:SF10">
    <property type="entry name" value="LIPOPOLYSACCHARIDE BIOSYNTHESIS PROTEIN WZXC"/>
    <property type="match status" value="1"/>
</dbReference>
<protein>
    <submittedName>
        <fullName evidence="8">Lipopolysaccharide biosynthesis protein</fullName>
    </submittedName>
</protein>
<evidence type="ECO:0000313" key="8">
    <source>
        <dbReference type="EMBL" id="BBO67221.1"/>
    </source>
</evidence>
<evidence type="ECO:0000256" key="7">
    <source>
        <dbReference type="SAM" id="Phobius"/>
    </source>
</evidence>
<keyword evidence="6 7" id="KW-0472">Membrane</keyword>
<dbReference type="GO" id="GO:0005886">
    <property type="term" value="C:plasma membrane"/>
    <property type="evidence" value="ECO:0007669"/>
    <property type="project" value="UniProtKB-SubCell"/>
</dbReference>
<keyword evidence="3" id="KW-1003">Cell membrane</keyword>
<dbReference type="PANTHER" id="PTHR30250">
    <property type="entry name" value="PST FAMILY PREDICTED COLANIC ACID TRANSPORTER"/>
    <property type="match status" value="1"/>
</dbReference>
<organism evidence="8 9">
    <name type="scientific">Desulfosarcina alkanivorans</name>
    <dbReference type="NCBI Taxonomy" id="571177"/>
    <lineage>
        <taxon>Bacteria</taxon>
        <taxon>Pseudomonadati</taxon>
        <taxon>Thermodesulfobacteriota</taxon>
        <taxon>Desulfobacteria</taxon>
        <taxon>Desulfobacterales</taxon>
        <taxon>Desulfosarcinaceae</taxon>
        <taxon>Desulfosarcina</taxon>
    </lineage>
</organism>
<evidence type="ECO:0000256" key="6">
    <source>
        <dbReference type="ARBA" id="ARBA00023136"/>
    </source>
</evidence>
<evidence type="ECO:0000256" key="4">
    <source>
        <dbReference type="ARBA" id="ARBA00022692"/>
    </source>
</evidence>
<proteinExistence type="inferred from homology"/>
<evidence type="ECO:0000256" key="1">
    <source>
        <dbReference type="ARBA" id="ARBA00004651"/>
    </source>
</evidence>
<feature type="transmembrane region" description="Helical" evidence="7">
    <location>
        <begin position="96"/>
        <end position="118"/>
    </location>
</feature>
<feature type="transmembrane region" description="Helical" evidence="7">
    <location>
        <begin position="396"/>
        <end position="417"/>
    </location>
</feature>
<dbReference type="CDD" id="cd13127">
    <property type="entry name" value="MATE_tuaB_like"/>
    <property type="match status" value="1"/>
</dbReference>
<evidence type="ECO:0000313" key="9">
    <source>
        <dbReference type="Proteomes" id="UP000427906"/>
    </source>
</evidence>
<feature type="transmembrane region" description="Helical" evidence="7">
    <location>
        <begin position="282"/>
        <end position="303"/>
    </location>
</feature>
<dbReference type="Pfam" id="PF13440">
    <property type="entry name" value="Polysacc_synt_3"/>
    <property type="match status" value="1"/>
</dbReference>
<keyword evidence="9" id="KW-1185">Reference proteome</keyword>
<feature type="transmembrane region" description="Helical" evidence="7">
    <location>
        <begin position="66"/>
        <end position="84"/>
    </location>
</feature>
<dbReference type="KEGG" id="dalk:DSCA_11510"/>
<evidence type="ECO:0000256" key="5">
    <source>
        <dbReference type="ARBA" id="ARBA00022989"/>
    </source>
</evidence>
<evidence type="ECO:0000256" key="3">
    <source>
        <dbReference type="ARBA" id="ARBA00022475"/>
    </source>
</evidence>
<sequence>MVLVFIGFANLLKDAGFSTATIQRDVITHDQVSTLFWLNVGLSIICMSIIIASSPIIAWLYQEPQLTWISVAISGSFILSGLTIQHQAILRRQMRFGTLALINIASIFFSTLVAIFLALQGFAFWSLVGMHISQAAVNAALVWFICRWRPNYPKRGVKIRAMVVFGGNLTVSNFLIYCIRNLDNLLIGSLFGATALGLYSKAYQLLMMPITQINGPISVAVLPALSRLQNDPERFRRFYLKGISYLSFVGMPVVVFSFIAADQIIGILLGSGWDDAVILYRVLAPAALIGTLNVVTGWIFIPLGQGKKQLKAASFGSFITMVALLVGIRWGTIGVAVAFSCSEMIKRLPQIMYACAGSPITVNSIWMAIYQPMISSLAGGTFCLFTMNYFKNNTNLIALFYLWIVFIIIYVSVFFLFPSSKHFLKNFLYDIKLSIKKKRMV</sequence>
<name>A0A5K7YKA9_9BACT</name>
<feature type="transmembrane region" description="Helical" evidence="7">
    <location>
        <begin position="157"/>
        <end position="182"/>
    </location>
</feature>
<feature type="transmembrane region" description="Helical" evidence="7">
    <location>
        <begin position="374"/>
        <end position="390"/>
    </location>
</feature>